<reference evidence="6 7" key="1">
    <citation type="submission" date="2018-08" db="EMBL/GenBank/DDBJ databases">
        <title>A genome reference for cultivated species of the human gut microbiota.</title>
        <authorList>
            <person name="Zou Y."/>
            <person name="Xue W."/>
            <person name="Luo G."/>
        </authorList>
    </citation>
    <scope>NUCLEOTIDE SEQUENCE [LARGE SCALE GENOMIC DNA]</scope>
    <source>
        <strain evidence="6 7">AF24-4</strain>
    </source>
</reference>
<protein>
    <recommendedName>
        <fullName evidence="5">4Fe-4S ferredoxin-type domain-containing protein</fullName>
    </recommendedName>
</protein>
<evidence type="ECO:0000256" key="2">
    <source>
        <dbReference type="ARBA" id="ARBA00022723"/>
    </source>
</evidence>
<accession>A0A3R5ZB63</accession>
<evidence type="ECO:0000256" key="4">
    <source>
        <dbReference type="ARBA" id="ARBA00023014"/>
    </source>
</evidence>
<dbReference type="InterPro" id="IPR017896">
    <property type="entry name" value="4Fe4S_Fe-S-bd"/>
</dbReference>
<proteinExistence type="predicted"/>
<evidence type="ECO:0000313" key="7">
    <source>
        <dbReference type="Proteomes" id="UP000285820"/>
    </source>
</evidence>
<dbReference type="GO" id="GO:0051539">
    <property type="term" value="F:4 iron, 4 sulfur cluster binding"/>
    <property type="evidence" value="ECO:0007669"/>
    <property type="project" value="UniProtKB-KW"/>
</dbReference>
<dbReference type="AlphaFoldDB" id="A0A3R5ZB63"/>
<dbReference type="EMBL" id="QRUN01000021">
    <property type="protein sequence ID" value="RGR66521.1"/>
    <property type="molecule type" value="Genomic_DNA"/>
</dbReference>
<keyword evidence="4" id="KW-0411">Iron-sulfur</keyword>
<name>A0A3R5ZB63_9FIRM</name>
<gene>
    <name evidence="6" type="ORF">DWY29_12560</name>
</gene>
<dbReference type="Proteomes" id="UP000285820">
    <property type="component" value="Unassembled WGS sequence"/>
</dbReference>
<feature type="domain" description="4Fe-4S ferredoxin-type" evidence="5">
    <location>
        <begin position="310"/>
        <end position="340"/>
    </location>
</feature>
<dbReference type="PROSITE" id="PS00198">
    <property type="entry name" value="4FE4S_FER_1"/>
    <property type="match status" value="1"/>
</dbReference>
<dbReference type="PANTHER" id="PTHR43687:SF3">
    <property type="entry name" value="4FE-4S FERREDOXIN-TYPE DOMAIN-CONTAINING PROTEIN"/>
    <property type="match status" value="1"/>
</dbReference>
<comment type="caution">
    <text evidence="6">The sequence shown here is derived from an EMBL/GenBank/DDBJ whole genome shotgun (WGS) entry which is preliminary data.</text>
</comment>
<dbReference type="Pfam" id="PF00037">
    <property type="entry name" value="Fer4"/>
    <property type="match status" value="1"/>
</dbReference>
<feature type="domain" description="4Fe-4S ferredoxin-type" evidence="5">
    <location>
        <begin position="346"/>
        <end position="375"/>
    </location>
</feature>
<dbReference type="InterPro" id="IPR050572">
    <property type="entry name" value="Fe-S_Ferredoxin"/>
</dbReference>
<dbReference type="InterPro" id="IPR017900">
    <property type="entry name" value="4Fe4S_Fe_S_CS"/>
</dbReference>
<dbReference type="Gene3D" id="3.30.70.20">
    <property type="match status" value="1"/>
</dbReference>
<dbReference type="GO" id="GO:0046872">
    <property type="term" value="F:metal ion binding"/>
    <property type="evidence" value="ECO:0007669"/>
    <property type="project" value="UniProtKB-KW"/>
</dbReference>
<keyword evidence="1" id="KW-0004">4Fe-4S</keyword>
<dbReference type="SUPFAM" id="SSF54862">
    <property type="entry name" value="4Fe-4S ferredoxins"/>
    <property type="match status" value="1"/>
</dbReference>
<dbReference type="PANTHER" id="PTHR43687">
    <property type="entry name" value="ADENYLYLSULFATE REDUCTASE, BETA SUBUNIT"/>
    <property type="match status" value="1"/>
</dbReference>
<evidence type="ECO:0000259" key="5">
    <source>
        <dbReference type="PROSITE" id="PS51379"/>
    </source>
</evidence>
<sequence length="411" mass="47135">MLDYTNTTPELLNEVNAIFNKEIDPIFMDLARKIEPRIENPRYMPWLLAHKMSAECAKILMALPDPDWTPDLGDHMVSDTFIRKLGMDKEYVQKQLEERYFSGDIFYNKTTGEPIVTPGGALWADLQNNPDWMEKNGFAYYKGVAMFHEYDFAPCIEENMHDLMKEGIHGLSQICPRYDSVKDCPELLPVENYKEILKSKKKLTQNQCACRTRYPEYGQDDHVCISADETADFMIAHNLGKEISFEEMFDYIQKAGKKIPSMHIVAHTLDLKDIGTILCNCNVNTCSGLRHITATGGKYHYREIYNKSRFRAVLNPEKCIDCGLCYKKRCMFDAIHKKFIRDYGDEALFVNESTCMGCGCCVETCPTGALKMKLVDPPEALLGWNVVDGKAIDPKVIHQKEEEEEPDIAFY</sequence>
<dbReference type="PROSITE" id="PS51379">
    <property type="entry name" value="4FE4S_FER_2"/>
    <property type="match status" value="2"/>
</dbReference>
<dbReference type="RefSeq" id="WP_118126777.1">
    <property type="nucleotide sequence ID" value="NZ_QRUN01000021.1"/>
</dbReference>
<evidence type="ECO:0000256" key="3">
    <source>
        <dbReference type="ARBA" id="ARBA00023004"/>
    </source>
</evidence>
<organism evidence="6 7">
    <name type="scientific">Roseburia inulinivorans</name>
    <dbReference type="NCBI Taxonomy" id="360807"/>
    <lineage>
        <taxon>Bacteria</taxon>
        <taxon>Bacillati</taxon>
        <taxon>Bacillota</taxon>
        <taxon>Clostridia</taxon>
        <taxon>Lachnospirales</taxon>
        <taxon>Lachnospiraceae</taxon>
        <taxon>Roseburia</taxon>
    </lineage>
</organism>
<keyword evidence="3" id="KW-0408">Iron</keyword>
<evidence type="ECO:0000313" key="6">
    <source>
        <dbReference type="EMBL" id="RGR66521.1"/>
    </source>
</evidence>
<keyword evidence="2" id="KW-0479">Metal-binding</keyword>
<evidence type="ECO:0000256" key="1">
    <source>
        <dbReference type="ARBA" id="ARBA00022485"/>
    </source>
</evidence>